<dbReference type="AlphaFoldDB" id="A0A6G6GQ35"/>
<evidence type="ECO:0000256" key="2">
    <source>
        <dbReference type="SAM" id="SignalP"/>
    </source>
</evidence>
<accession>A0A6G6GQ35</accession>
<feature type="signal peptide" evidence="2">
    <location>
        <begin position="1"/>
        <end position="18"/>
    </location>
</feature>
<dbReference type="SUPFAM" id="SSF50952">
    <property type="entry name" value="Soluble quinoprotein glucose dehydrogenase"/>
    <property type="match status" value="1"/>
</dbReference>
<dbReference type="PANTHER" id="PTHR19328">
    <property type="entry name" value="HEDGEHOG-INTERACTING PROTEIN"/>
    <property type="match status" value="1"/>
</dbReference>
<evidence type="ECO:0000259" key="3">
    <source>
        <dbReference type="Pfam" id="PF07995"/>
    </source>
</evidence>
<proteinExistence type="predicted"/>
<keyword evidence="1 2" id="KW-0732">Signal</keyword>
<name>A0A6G6GQ35_9FLAO</name>
<dbReference type="Pfam" id="PF18962">
    <property type="entry name" value="Por_Secre_tail"/>
    <property type="match status" value="1"/>
</dbReference>
<sequence length="462" mass="49357">MKQITTLLLVFATTISFAQDILLEPYASGFDDPIELKNAGDDRLFVVEQGGTIKIIDGSGTTLPTPFLDISGQVACCGERGLLGLAFHPNYATNGFFFVNYTVNVGGILTTQVSRFSVDPGDPNSALSGSELKIIDYEQPFSNHNGGCIAFGQDGYLYISSGDGGSGGDPGDRAQNTELLLGKLLRIDIDNTVGSTNYSIPADNPFAGDPSKAQEIWAYGLRNAWKFSFDSATDDLWIADVGQNAIEEINKAGASEDGLNYGWNCFEGSSPFAGAPTTCPPSSTLTFPVAEYPHSVGFSITGGYVYNGTLQPSLQGYYFFADFGTGVIGTVDSANNFNNLGTFGGNWSAFGVNNEDELFIVNYSGAISRIVEDKPIIGVDEFNTNDFKLYPNPAENEVNLLLSNDLLSSFAIMDMKGSVLLSESNISAANISINVAGLSQGIYLLKGTTDNNQTFVKKLVVK</sequence>
<feature type="chain" id="PRO_5026181237" evidence="2">
    <location>
        <begin position="19"/>
        <end position="462"/>
    </location>
</feature>
<dbReference type="RefSeq" id="WP_164680707.1">
    <property type="nucleotide sequence ID" value="NZ_CP049057.1"/>
</dbReference>
<dbReference type="PANTHER" id="PTHR19328:SF75">
    <property type="entry name" value="ALDOSE SUGAR DEHYDROGENASE YLII"/>
    <property type="match status" value="1"/>
</dbReference>
<dbReference type="InterPro" id="IPR011042">
    <property type="entry name" value="6-blade_b-propeller_TolB-like"/>
</dbReference>
<dbReference type="Proteomes" id="UP000505306">
    <property type="component" value="Chromosome"/>
</dbReference>
<reference evidence="5 6" key="1">
    <citation type="submission" date="2020-02" db="EMBL/GenBank/DDBJ databases">
        <title>Complete genome sequence of Flavobacteriaceae bacterium.</title>
        <authorList>
            <person name="Kim S.-J."/>
            <person name="Kim Y.-S."/>
            <person name="Kim K.-H."/>
        </authorList>
    </citation>
    <scope>NUCLEOTIDE SEQUENCE [LARGE SCALE GENOMIC DNA]</scope>
    <source>
        <strain evidence="5 6">RR4-40</strain>
    </source>
</reference>
<keyword evidence="6" id="KW-1185">Reference proteome</keyword>
<dbReference type="InterPro" id="IPR012938">
    <property type="entry name" value="Glc/Sorbosone_DH"/>
</dbReference>
<dbReference type="NCBIfam" id="TIGR04183">
    <property type="entry name" value="Por_Secre_tail"/>
    <property type="match status" value="1"/>
</dbReference>
<gene>
    <name evidence="5" type="ORF">G5B37_14360</name>
</gene>
<feature type="domain" description="Secretion system C-terminal sorting" evidence="4">
    <location>
        <begin position="389"/>
        <end position="461"/>
    </location>
</feature>
<evidence type="ECO:0000256" key="1">
    <source>
        <dbReference type="ARBA" id="ARBA00022729"/>
    </source>
</evidence>
<dbReference type="InterPro" id="IPR026444">
    <property type="entry name" value="Secre_tail"/>
</dbReference>
<dbReference type="Pfam" id="PF07995">
    <property type="entry name" value="GSDH"/>
    <property type="match status" value="1"/>
</dbReference>
<evidence type="ECO:0000313" key="6">
    <source>
        <dbReference type="Proteomes" id="UP000505306"/>
    </source>
</evidence>
<protein>
    <submittedName>
        <fullName evidence="5">T9SS type A sorting domain-containing protein</fullName>
    </submittedName>
</protein>
<evidence type="ECO:0000259" key="4">
    <source>
        <dbReference type="Pfam" id="PF18962"/>
    </source>
</evidence>
<dbReference type="EMBL" id="CP049057">
    <property type="protein sequence ID" value="QIE60696.1"/>
    <property type="molecule type" value="Genomic_DNA"/>
</dbReference>
<dbReference type="Gene3D" id="2.120.10.30">
    <property type="entry name" value="TolB, C-terminal domain"/>
    <property type="match status" value="1"/>
</dbReference>
<evidence type="ECO:0000313" key="5">
    <source>
        <dbReference type="EMBL" id="QIE60696.1"/>
    </source>
</evidence>
<dbReference type="InterPro" id="IPR011041">
    <property type="entry name" value="Quinoprot_gluc/sorb_DH_b-prop"/>
</dbReference>
<feature type="domain" description="Glucose/Sorbosone dehydrogenase" evidence="3">
    <location>
        <begin position="31"/>
        <end position="325"/>
    </location>
</feature>
<dbReference type="KEGG" id="mgel:G5B37_14360"/>
<organism evidence="5 6">
    <name type="scientific">Rasiella rasia</name>
    <dbReference type="NCBI Taxonomy" id="2744027"/>
    <lineage>
        <taxon>Bacteria</taxon>
        <taxon>Pseudomonadati</taxon>
        <taxon>Bacteroidota</taxon>
        <taxon>Flavobacteriia</taxon>
        <taxon>Flavobacteriales</taxon>
        <taxon>Flavobacteriaceae</taxon>
        <taxon>Rasiella</taxon>
    </lineage>
</organism>